<comment type="caution">
    <text evidence="2">The sequence shown here is derived from an EMBL/GenBank/DDBJ whole genome shotgun (WGS) entry which is preliminary data.</text>
</comment>
<name>A0A8S3BIK4_9BILA</name>
<feature type="non-terminal residue" evidence="2">
    <location>
        <position position="67"/>
    </location>
</feature>
<sequence length="67" mass="7286">RIQCISIDTNLLRTQAKNLIDAYESKPTDAILFWNAVLLNAAANDYDNSIADSPDQAGPTTTSRAFA</sequence>
<evidence type="ECO:0000313" key="3">
    <source>
        <dbReference type="Proteomes" id="UP000681720"/>
    </source>
</evidence>
<dbReference type="EMBL" id="CAJOBJ010132665">
    <property type="protein sequence ID" value="CAF4728616.1"/>
    <property type="molecule type" value="Genomic_DNA"/>
</dbReference>
<protein>
    <submittedName>
        <fullName evidence="2">Uncharacterized protein</fullName>
    </submittedName>
</protein>
<evidence type="ECO:0000313" key="1">
    <source>
        <dbReference type="EMBL" id="CAF4728616.1"/>
    </source>
</evidence>
<feature type="non-terminal residue" evidence="2">
    <location>
        <position position="1"/>
    </location>
</feature>
<proteinExistence type="predicted"/>
<dbReference type="Proteomes" id="UP000681720">
    <property type="component" value="Unassembled WGS sequence"/>
</dbReference>
<evidence type="ECO:0000313" key="2">
    <source>
        <dbReference type="EMBL" id="CAF4825814.1"/>
    </source>
</evidence>
<gene>
    <name evidence="1" type="ORF">GIL414_LOCUS44170</name>
    <name evidence="2" type="ORF">GIL414_LOCUS48221</name>
</gene>
<dbReference type="AlphaFoldDB" id="A0A8S3BIK4"/>
<organism evidence="2 3">
    <name type="scientific">Rotaria magnacalcarata</name>
    <dbReference type="NCBI Taxonomy" id="392030"/>
    <lineage>
        <taxon>Eukaryota</taxon>
        <taxon>Metazoa</taxon>
        <taxon>Spiralia</taxon>
        <taxon>Gnathifera</taxon>
        <taxon>Rotifera</taxon>
        <taxon>Eurotatoria</taxon>
        <taxon>Bdelloidea</taxon>
        <taxon>Philodinida</taxon>
        <taxon>Philodinidae</taxon>
        <taxon>Rotaria</taxon>
    </lineage>
</organism>
<reference evidence="2" key="1">
    <citation type="submission" date="2021-02" db="EMBL/GenBank/DDBJ databases">
        <authorList>
            <person name="Nowell W R."/>
        </authorList>
    </citation>
    <scope>NUCLEOTIDE SEQUENCE</scope>
</reference>
<dbReference type="EMBL" id="CAJOBJ010155726">
    <property type="protein sequence ID" value="CAF4825814.1"/>
    <property type="molecule type" value="Genomic_DNA"/>
</dbReference>
<accession>A0A8S3BIK4</accession>